<dbReference type="AlphaFoldDB" id="A0AAN9E0Z4"/>
<dbReference type="EMBL" id="JAYWIO010000008">
    <property type="protein sequence ID" value="KAK7244468.1"/>
    <property type="molecule type" value="Genomic_DNA"/>
</dbReference>
<feature type="compositionally biased region" description="Polar residues" evidence="1">
    <location>
        <begin position="80"/>
        <end position="90"/>
    </location>
</feature>
<keyword evidence="3" id="KW-1185">Reference proteome</keyword>
<proteinExistence type="predicted"/>
<comment type="caution">
    <text evidence="2">The sequence shown here is derived from an EMBL/GenBank/DDBJ whole genome shotgun (WGS) entry which is preliminary data.</text>
</comment>
<reference evidence="2 3" key="1">
    <citation type="submission" date="2024-01" db="EMBL/GenBank/DDBJ databases">
        <title>The genomes of 5 underutilized Papilionoideae crops provide insights into root nodulation and disease resistanc.</title>
        <authorList>
            <person name="Yuan L."/>
        </authorList>
    </citation>
    <scope>NUCLEOTIDE SEQUENCE [LARGE SCALE GENOMIC DNA]</scope>
    <source>
        <strain evidence="2">ZHUSHIDOU_FW_LH</strain>
        <tissue evidence="2">Leaf</tissue>
    </source>
</reference>
<dbReference type="Proteomes" id="UP001372338">
    <property type="component" value="Unassembled WGS sequence"/>
</dbReference>
<gene>
    <name evidence="2" type="ORF">RIF29_39290</name>
</gene>
<evidence type="ECO:0000313" key="3">
    <source>
        <dbReference type="Proteomes" id="UP001372338"/>
    </source>
</evidence>
<evidence type="ECO:0000256" key="1">
    <source>
        <dbReference type="SAM" id="MobiDB-lite"/>
    </source>
</evidence>
<name>A0AAN9E0Z4_CROPI</name>
<protein>
    <submittedName>
        <fullName evidence="2">Uncharacterized protein</fullName>
    </submittedName>
</protein>
<organism evidence="2 3">
    <name type="scientific">Crotalaria pallida</name>
    <name type="common">Smooth rattlebox</name>
    <name type="synonym">Crotalaria striata</name>
    <dbReference type="NCBI Taxonomy" id="3830"/>
    <lineage>
        <taxon>Eukaryota</taxon>
        <taxon>Viridiplantae</taxon>
        <taxon>Streptophyta</taxon>
        <taxon>Embryophyta</taxon>
        <taxon>Tracheophyta</taxon>
        <taxon>Spermatophyta</taxon>
        <taxon>Magnoliopsida</taxon>
        <taxon>eudicotyledons</taxon>
        <taxon>Gunneridae</taxon>
        <taxon>Pentapetalae</taxon>
        <taxon>rosids</taxon>
        <taxon>fabids</taxon>
        <taxon>Fabales</taxon>
        <taxon>Fabaceae</taxon>
        <taxon>Papilionoideae</taxon>
        <taxon>50 kb inversion clade</taxon>
        <taxon>genistoids sensu lato</taxon>
        <taxon>core genistoids</taxon>
        <taxon>Crotalarieae</taxon>
        <taxon>Crotalaria</taxon>
    </lineage>
</organism>
<evidence type="ECO:0000313" key="2">
    <source>
        <dbReference type="EMBL" id="KAK7244468.1"/>
    </source>
</evidence>
<feature type="region of interest" description="Disordered" evidence="1">
    <location>
        <begin position="54"/>
        <end position="104"/>
    </location>
</feature>
<sequence>MVGNPRSLLPHSISLPSLSQHAFSLSSLARPRLHHGSATAVPPSPYALSQSRFRRRHLHGRSSCPPPRFPLPIRDPQGASPPSNNRATTKPPSPSRVRIQLGQGSAAQVTSTMLKNEGVAAFYKEGISFR</sequence>
<accession>A0AAN9E0Z4</accession>